<gene>
    <name evidence="1" type="ORF">ACFPCY_17415</name>
</gene>
<organism evidence="1 2">
    <name type="scientific">Actinomadura gamaensis</name>
    <dbReference type="NCBI Taxonomy" id="1763541"/>
    <lineage>
        <taxon>Bacteria</taxon>
        <taxon>Bacillati</taxon>
        <taxon>Actinomycetota</taxon>
        <taxon>Actinomycetes</taxon>
        <taxon>Streptosporangiales</taxon>
        <taxon>Thermomonosporaceae</taxon>
        <taxon>Actinomadura</taxon>
    </lineage>
</organism>
<accession>A0ABV9U008</accession>
<proteinExistence type="predicted"/>
<evidence type="ECO:0000313" key="1">
    <source>
        <dbReference type="EMBL" id="MFC4909104.1"/>
    </source>
</evidence>
<dbReference type="RefSeq" id="WP_378256315.1">
    <property type="nucleotide sequence ID" value="NZ_JBHSIT010000004.1"/>
</dbReference>
<keyword evidence="2" id="KW-1185">Reference proteome</keyword>
<dbReference type="Proteomes" id="UP001595872">
    <property type="component" value="Unassembled WGS sequence"/>
</dbReference>
<protein>
    <submittedName>
        <fullName evidence="1">Uncharacterized protein</fullName>
    </submittedName>
</protein>
<dbReference type="Pfam" id="PF24585">
    <property type="entry name" value="YunG"/>
    <property type="match status" value="1"/>
</dbReference>
<dbReference type="InterPro" id="IPR056238">
    <property type="entry name" value="YunG-like"/>
</dbReference>
<dbReference type="EMBL" id="JBHSIT010000004">
    <property type="protein sequence ID" value="MFC4909104.1"/>
    <property type="molecule type" value="Genomic_DNA"/>
</dbReference>
<reference evidence="2" key="1">
    <citation type="journal article" date="2019" name="Int. J. Syst. Evol. Microbiol.">
        <title>The Global Catalogue of Microorganisms (GCM) 10K type strain sequencing project: providing services to taxonomists for standard genome sequencing and annotation.</title>
        <authorList>
            <consortium name="The Broad Institute Genomics Platform"/>
            <consortium name="The Broad Institute Genome Sequencing Center for Infectious Disease"/>
            <person name="Wu L."/>
            <person name="Ma J."/>
        </authorList>
    </citation>
    <scope>NUCLEOTIDE SEQUENCE [LARGE SCALE GENOMIC DNA]</scope>
    <source>
        <strain evidence="2">KLKA75</strain>
    </source>
</reference>
<sequence>MRTLMLDDISEALRAGWGADTCSPDDVARAPWTAGNPSWGHCDITSLVVNDFFGGRLVRGEVRTAEGESAGFHWWNLLDSGLELDLTRDQFRDGQTVVGRELVERPRPFPKYRKAEYLVLRGRVAERLGWYPEG</sequence>
<name>A0ABV9U008_9ACTN</name>
<evidence type="ECO:0000313" key="2">
    <source>
        <dbReference type="Proteomes" id="UP001595872"/>
    </source>
</evidence>
<comment type="caution">
    <text evidence="1">The sequence shown here is derived from an EMBL/GenBank/DDBJ whole genome shotgun (WGS) entry which is preliminary data.</text>
</comment>